<dbReference type="FunCoup" id="A0A0C3EMV1">
    <property type="interactions" value="302"/>
</dbReference>
<gene>
    <name evidence="3" type="ORF">SCLCIDRAFT_102571</name>
</gene>
<dbReference type="HOGENOM" id="CLU_017135_0_0_1"/>
<dbReference type="GO" id="GO:0005634">
    <property type="term" value="C:nucleus"/>
    <property type="evidence" value="ECO:0007669"/>
    <property type="project" value="TreeGrafter"/>
</dbReference>
<dbReference type="PROSITE" id="PS50280">
    <property type="entry name" value="SET"/>
    <property type="match status" value="1"/>
</dbReference>
<feature type="compositionally biased region" description="Acidic residues" evidence="1">
    <location>
        <begin position="240"/>
        <end position="255"/>
    </location>
</feature>
<dbReference type="SUPFAM" id="SSF82199">
    <property type="entry name" value="SET domain"/>
    <property type="match status" value="1"/>
</dbReference>
<evidence type="ECO:0000256" key="1">
    <source>
        <dbReference type="SAM" id="MobiDB-lite"/>
    </source>
</evidence>
<evidence type="ECO:0000259" key="2">
    <source>
        <dbReference type="PROSITE" id="PS50280"/>
    </source>
</evidence>
<dbReference type="Pfam" id="PF00856">
    <property type="entry name" value="SET"/>
    <property type="match status" value="1"/>
</dbReference>
<feature type="compositionally biased region" description="Polar residues" evidence="1">
    <location>
        <begin position="206"/>
        <end position="221"/>
    </location>
</feature>
<dbReference type="InterPro" id="IPR046341">
    <property type="entry name" value="SET_dom_sf"/>
</dbReference>
<feature type="domain" description="SET" evidence="2">
    <location>
        <begin position="22"/>
        <end position="303"/>
    </location>
</feature>
<dbReference type="PANTHER" id="PTHR13271:SF34">
    <property type="entry name" value="N-LYSINE METHYLTRANSFERASE SETD6"/>
    <property type="match status" value="1"/>
</dbReference>
<dbReference type="InParanoid" id="A0A0C3EMV1"/>
<keyword evidence="4" id="KW-1185">Reference proteome</keyword>
<dbReference type="AlphaFoldDB" id="A0A0C3EMV1"/>
<evidence type="ECO:0000313" key="3">
    <source>
        <dbReference type="EMBL" id="KIM69534.1"/>
    </source>
</evidence>
<protein>
    <recommendedName>
        <fullName evidence="2">SET domain-containing protein</fullName>
    </recommendedName>
</protein>
<proteinExistence type="predicted"/>
<dbReference type="GO" id="GO:0016279">
    <property type="term" value="F:protein-lysine N-methyltransferase activity"/>
    <property type="evidence" value="ECO:0007669"/>
    <property type="project" value="TreeGrafter"/>
</dbReference>
<name>A0A0C3EMV1_9AGAM</name>
<dbReference type="Gene3D" id="3.90.1410.10">
    <property type="entry name" value="set domain protein methyltransferase, domain 1"/>
    <property type="match status" value="1"/>
</dbReference>
<dbReference type="Proteomes" id="UP000053989">
    <property type="component" value="Unassembled WGS sequence"/>
</dbReference>
<accession>A0A0C3EMV1</accession>
<reference evidence="3 4" key="1">
    <citation type="submission" date="2014-04" db="EMBL/GenBank/DDBJ databases">
        <authorList>
            <consortium name="DOE Joint Genome Institute"/>
            <person name="Kuo A."/>
            <person name="Kohler A."/>
            <person name="Nagy L.G."/>
            <person name="Floudas D."/>
            <person name="Copeland A."/>
            <person name="Barry K.W."/>
            <person name="Cichocki N."/>
            <person name="Veneault-Fourrey C."/>
            <person name="LaButti K."/>
            <person name="Lindquist E.A."/>
            <person name="Lipzen A."/>
            <person name="Lundell T."/>
            <person name="Morin E."/>
            <person name="Murat C."/>
            <person name="Sun H."/>
            <person name="Tunlid A."/>
            <person name="Henrissat B."/>
            <person name="Grigoriev I.V."/>
            <person name="Hibbett D.S."/>
            <person name="Martin F."/>
            <person name="Nordberg H.P."/>
            <person name="Cantor M.N."/>
            <person name="Hua S.X."/>
        </authorList>
    </citation>
    <scope>NUCLEOTIDE SEQUENCE [LARGE SCALE GENOMIC DNA]</scope>
    <source>
        <strain evidence="3 4">Foug A</strain>
    </source>
</reference>
<feature type="region of interest" description="Disordered" evidence="1">
    <location>
        <begin position="201"/>
        <end position="256"/>
    </location>
</feature>
<dbReference type="EMBL" id="KN822006">
    <property type="protein sequence ID" value="KIM69534.1"/>
    <property type="molecule type" value="Genomic_DNA"/>
</dbReference>
<organism evidence="3 4">
    <name type="scientific">Scleroderma citrinum Foug A</name>
    <dbReference type="NCBI Taxonomy" id="1036808"/>
    <lineage>
        <taxon>Eukaryota</taxon>
        <taxon>Fungi</taxon>
        <taxon>Dikarya</taxon>
        <taxon>Basidiomycota</taxon>
        <taxon>Agaricomycotina</taxon>
        <taxon>Agaricomycetes</taxon>
        <taxon>Agaricomycetidae</taxon>
        <taxon>Boletales</taxon>
        <taxon>Sclerodermatineae</taxon>
        <taxon>Sclerodermataceae</taxon>
        <taxon>Scleroderma</taxon>
    </lineage>
</organism>
<dbReference type="PANTHER" id="PTHR13271">
    <property type="entry name" value="UNCHARACTERIZED PUTATIVE METHYLTRANSFERASE"/>
    <property type="match status" value="1"/>
</dbReference>
<sequence>MRADIDALIEWFQSNGGTVDLRAIGITEFPGSGRGAVALCDIPTDHTLFSLPRVLTLSTRTSPLPQLFGLDKWRAHNLHKGWVGLILCMMWEDACAHEQGIGIPEAGKWTPYIYSLPETFDTPMFWSEYELEELKGTGVVDKIGRQDAECAYHESLIPAVKAVPSLFPPHHLQKWYTLEAYHCAGSRILSRSFTVSRWTSDDSAEEWSNNENNDTGVCNSESEPEDSVDNADTSLGSAMDVDELPPTSDDEDDPSDVAMVPMADLLNARWGCENAKLFCEPKILRMVATRSIKKGEQIFNTYGDPPNSVLLRRYGHVDLIPLNVDANNDFTRTTEINPYTDGAVSLTTLGNPSDVVEIKADLVVEVVRARWGTKEIGNDIEERIEWWLDEGGDDTFVLPHPNNLRRDTNSPYELPREFISFTRLLLPDADFESARKKGKLPKSKQPDAEVLGVLEEVLKNREAMYAGGTVEVRMDYPRSSFLWIDHVFPY</sequence>
<reference evidence="4" key="2">
    <citation type="submission" date="2015-01" db="EMBL/GenBank/DDBJ databases">
        <title>Evolutionary Origins and Diversification of the Mycorrhizal Mutualists.</title>
        <authorList>
            <consortium name="DOE Joint Genome Institute"/>
            <consortium name="Mycorrhizal Genomics Consortium"/>
            <person name="Kohler A."/>
            <person name="Kuo A."/>
            <person name="Nagy L.G."/>
            <person name="Floudas D."/>
            <person name="Copeland A."/>
            <person name="Barry K.W."/>
            <person name="Cichocki N."/>
            <person name="Veneault-Fourrey C."/>
            <person name="LaButti K."/>
            <person name="Lindquist E.A."/>
            <person name="Lipzen A."/>
            <person name="Lundell T."/>
            <person name="Morin E."/>
            <person name="Murat C."/>
            <person name="Riley R."/>
            <person name="Ohm R."/>
            <person name="Sun H."/>
            <person name="Tunlid A."/>
            <person name="Henrissat B."/>
            <person name="Grigoriev I.V."/>
            <person name="Hibbett D.S."/>
            <person name="Martin F."/>
        </authorList>
    </citation>
    <scope>NUCLEOTIDE SEQUENCE [LARGE SCALE GENOMIC DNA]</scope>
    <source>
        <strain evidence="4">Foug A</strain>
    </source>
</reference>
<evidence type="ECO:0000313" key="4">
    <source>
        <dbReference type="Proteomes" id="UP000053989"/>
    </source>
</evidence>
<dbReference type="InterPro" id="IPR050600">
    <property type="entry name" value="SETD3_SETD6_MTase"/>
</dbReference>
<dbReference type="InterPro" id="IPR001214">
    <property type="entry name" value="SET_dom"/>
</dbReference>
<dbReference type="OrthoDB" id="341421at2759"/>
<dbReference type="STRING" id="1036808.A0A0C3EMV1"/>